<reference evidence="2 3" key="1">
    <citation type="submission" date="2020-01" db="EMBL/GenBank/DDBJ databases">
        <authorList>
            <person name="Kim M.K."/>
        </authorList>
    </citation>
    <scope>NUCLEOTIDE SEQUENCE [LARGE SCALE GENOMIC DNA]</scope>
    <source>
        <strain evidence="2 3">172606-1</strain>
    </source>
</reference>
<gene>
    <name evidence="2" type="ORF">GXP67_12885</name>
</gene>
<keyword evidence="2" id="KW-0547">Nucleotide-binding</keyword>
<evidence type="ECO:0000313" key="2">
    <source>
        <dbReference type="EMBL" id="QHT67459.1"/>
    </source>
</evidence>
<dbReference type="Proteomes" id="UP000480178">
    <property type="component" value="Chromosome"/>
</dbReference>
<proteinExistence type="predicted"/>
<dbReference type="Gene3D" id="3.40.50.300">
    <property type="entry name" value="P-loop containing nucleotide triphosphate hydrolases"/>
    <property type="match status" value="1"/>
</dbReference>
<accession>A0A6C0GHM7</accession>
<keyword evidence="3" id="KW-1185">Reference proteome</keyword>
<dbReference type="Pfam" id="PF13521">
    <property type="entry name" value="AAA_28"/>
    <property type="match status" value="1"/>
</dbReference>
<dbReference type="RefSeq" id="WP_162443488.1">
    <property type="nucleotide sequence ID" value="NZ_CP048222.1"/>
</dbReference>
<dbReference type="InterPro" id="IPR038727">
    <property type="entry name" value="NadR/Ttd14_AAA_dom"/>
</dbReference>
<dbReference type="PANTHER" id="PTHR37512">
    <property type="entry name" value="TRIFUNCTIONAL NAD BIOSYNTHESIS/REGULATOR PROTEIN NADR"/>
    <property type="match status" value="1"/>
</dbReference>
<dbReference type="AlphaFoldDB" id="A0A6C0GHM7"/>
<dbReference type="InterPro" id="IPR027417">
    <property type="entry name" value="P-loop_NTPase"/>
</dbReference>
<feature type="domain" description="NadR/Ttd14 AAA" evidence="1">
    <location>
        <begin position="8"/>
        <end position="162"/>
    </location>
</feature>
<dbReference type="PANTHER" id="PTHR37512:SF1">
    <property type="entry name" value="NADR_TTD14 AAA DOMAIN-CONTAINING PROTEIN"/>
    <property type="match status" value="1"/>
</dbReference>
<dbReference type="SUPFAM" id="SSF52540">
    <property type="entry name" value="P-loop containing nucleoside triphosphate hydrolases"/>
    <property type="match status" value="1"/>
</dbReference>
<dbReference type="InterPro" id="IPR052735">
    <property type="entry name" value="NAD_biosynth-regulator"/>
</dbReference>
<evidence type="ECO:0000313" key="3">
    <source>
        <dbReference type="Proteomes" id="UP000480178"/>
    </source>
</evidence>
<sequence length="178" mass="20698">MTNLRVKKIVLFGPESTGKTTLAQQLAAHYHTVWIPEYSRTYQEEQGRPLNISDVIPIARGQIRLEEEAFPKANNILICDTDILETKVYSEVYNGACPPWLLDTIPRRLADLYLLTQVDLPWIPDGIRDRPDDREQMYALFKKELYQLQLPFAEIWGSYQHRFVKAVEAIDVFMGKKE</sequence>
<dbReference type="KEGG" id="rhoz:GXP67_12885"/>
<dbReference type="GO" id="GO:0005524">
    <property type="term" value="F:ATP binding"/>
    <property type="evidence" value="ECO:0007669"/>
    <property type="project" value="UniProtKB-KW"/>
</dbReference>
<organism evidence="2 3">
    <name type="scientific">Rhodocytophaga rosea</name>
    <dbReference type="NCBI Taxonomy" id="2704465"/>
    <lineage>
        <taxon>Bacteria</taxon>
        <taxon>Pseudomonadati</taxon>
        <taxon>Bacteroidota</taxon>
        <taxon>Cytophagia</taxon>
        <taxon>Cytophagales</taxon>
        <taxon>Rhodocytophagaceae</taxon>
        <taxon>Rhodocytophaga</taxon>
    </lineage>
</organism>
<evidence type="ECO:0000259" key="1">
    <source>
        <dbReference type="Pfam" id="PF13521"/>
    </source>
</evidence>
<name>A0A6C0GHM7_9BACT</name>
<keyword evidence="2" id="KW-0067">ATP-binding</keyword>
<protein>
    <submittedName>
        <fullName evidence="2">ATP-binding protein</fullName>
    </submittedName>
</protein>
<dbReference type="EMBL" id="CP048222">
    <property type="protein sequence ID" value="QHT67459.1"/>
    <property type="molecule type" value="Genomic_DNA"/>
</dbReference>